<reference evidence="2" key="1">
    <citation type="journal article" date="2020" name="Fungal Divers.">
        <title>Resolving the Mortierellaceae phylogeny through synthesis of multi-gene phylogenetics and phylogenomics.</title>
        <authorList>
            <person name="Vandepol N."/>
            <person name="Liber J."/>
            <person name="Desiro A."/>
            <person name="Na H."/>
            <person name="Kennedy M."/>
            <person name="Barry K."/>
            <person name="Grigoriev I.V."/>
            <person name="Miller A.N."/>
            <person name="O'Donnell K."/>
            <person name="Stajich J.E."/>
            <person name="Bonito G."/>
        </authorList>
    </citation>
    <scope>NUCLEOTIDE SEQUENCE</scope>
    <source>
        <strain evidence="2">NRRL 6426</strain>
    </source>
</reference>
<name>A0A9P5S3F6_9FUNG</name>
<comment type="caution">
    <text evidence="2">The sequence shown here is derived from an EMBL/GenBank/DDBJ whole genome shotgun (WGS) entry which is preliminary data.</text>
</comment>
<evidence type="ECO:0000256" key="1">
    <source>
        <dbReference type="SAM" id="MobiDB-lite"/>
    </source>
</evidence>
<dbReference type="Proteomes" id="UP000748756">
    <property type="component" value="Unassembled WGS sequence"/>
</dbReference>
<sequence>MAGGYFPDNDYYNGKGDDYETGEQSMMTHEDILKVCEALAQTIESTLASQQQHYVNSHRIGVMGGHRPPKAWSFDNAAIYLKS</sequence>
<gene>
    <name evidence="2" type="ORF">BG015_001644</name>
</gene>
<dbReference type="EMBL" id="JAAAUQ010000130">
    <property type="protein sequence ID" value="KAF9154187.1"/>
    <property type="molecule type" value="Genomic_DNA"/>
</dbReference>
<dbReference type="OrthoDB" id="10572137at2759"/>
<keyword evidence="3" id="KW-1185">Reference proteome</keyword>
<evidence type="ECO:0000313" key="2">
    <source>
        <dbReference type="EMBL" id="KAF9154187.1"/>
    </source>
</evidence>
<organism evidence="2 3">
    <name type="scientific">Linnemannia schmuckeri</name>
    <dbReference type="NCBI Taxonomy" id="64567"/>
    <lineage>
        <taxon>Eukaryota</taxon>
        <taxon>Fungi</taxon>
        <taxon>Fungi incertae sedis</taxon>
        <taxon>Mucoromycota</taxon>
        <taxon>Mortierellomycotina</taxon>
        <taxon>Mortierellomycetes</taxon>
        <taxon>Mortierellales</taxon>
        <taxon>Mortierellaceae</taxon>
        <taxon>Linnemannia</taxon>
    </lineage>
</organism>
<accession>A0A9P5S3F6</accession>
<protein>
    <submittedName>
        <fullName evidence="2">Uncharacterized protein</fullName>
    </submittedName>
</protein>
<dbReference type="AlphaFoldDB" id="A0A9P5S3F6"/>
<feature type="region of interest" description="Disordered" evidence="1">
    <location>
        <begin position="1"/>
        <end position="24"/>
    </location>
</feature>
<evidence type="ECO:0000313" key="3">
    <source>
        <dbReference type="Proteomes" id="UP000748756"/>
    </source>
</evidence>
<proteinExistence type="predicted"/>